<evidence type="ECO:0008006" key="5">
    <source>
        <dbReference type="Google" id="ProtNLM"/>
    </source>
</evidence>
<evidence type="ECO:0000313" key="4">
    <source>
        <dbReference type="Proteomes" id="UP000093943"/>
    </source>
</evidence>
<dbReference type="EMBL" id="LZKG01000127">
    <property type="protein sequence ID" value="OBI26928.1"/>
    <property type="molecule type" value="Genomic_DNA"/>
</dbReference>
<evidence type="ECO:0000313" key="3">
    <source>
        <dbReference type="EMBL" id="OBI26928.1"/>
    </source>
</evidence>
<comment type="caution">
    <text evidence="3">The sequence shown here is derived from an EMBL/GenBank/DDBJ whole genome shotgun (WGS) entry which is preliminary data.</text>
</comment>
<dbReference type="RefSeq" id="WP_064921344.1">
    <property type="nucleotide sequence ID" value="NZ_LZJK01000061.1"/>
</dbReference>
<dbReference type="Proteomes" id="UP000093943">
    <property type="component" value="Unassembled WGS sequence"/>
</dbReference>
<feature type="transmembrane region" description="Helical" evidence="2">
    <location>
        <begin position="26"/>
        <end position="51"/>
    </location>
</feature>
<keyword evidence="2" id="KW-1133">Transmembrane helix</keyword>
<reference evidence="4" key="1">
    <citation type="submission" date="2016-06" db="EMBL/GenBank/DDBJ databases">
        <authorList>
            <person name="Sutton G."/>
            <person name="Brinkac L."/>
            <person name="Sanka R."/>
            <person name="Adams M."/>
            <person name="Lau E."/>
            <person name="Sam S."/>
            <person name="Sreng N."/>
            <person name="Him V."/>
            <person name="Kerleguer A."/>
            <person name="Cheng S."/>
        </authorList>
    </citation>
    <scope>NUCLEOTIDE SEQUENCE [LARGE SCALE GENOMIC DNA]</scope>
    <source>
        <strain evidence="4">E1876</strain>
    </source>
</reference>
<name>A0A1A2XP31_MYCSD</name>
<gene>
    <name evidence="3" type="ORF">A5710_06405</name>
</gene>
<protein>
    <recommendedName>
        <fullName evidence="5">Proline rich protein</fullName>
    </recommendedName>
</protein>
<keyword evidence="2" id="KW-0812">Transmembrane</keyword>
<accession>A0A1A2XP31</accession>
<feature type="region of interest" description="Disordered" evidence="1">
    <location>
        <begin position="60"/>
        <end position="119"/>
    </location>
</feature>
<sequence length="119" mass="12501">MSQTPEPTTPPAAPPVEQKPYWVYRLAAWVAIVAGVVFIVSSIFVAGVYASGGMRGHHCHRGHHGPHHGAMFHKGFHEGFHHGPHRGPGPMAPPPGPEGAGPSDVPPSVTRPPAPTPGR</sequence>
<feature type="compositionally biased region" description="Pro residues" evidence="1">
    <location>
        <begin position="109"/>
        <end position="119"/>
    </location>
</feature>
<keyword evidence="2" id="KW-0472">Membrane</keyword>
<organism evidence="3 4">
    <name type="scientific">Mycolicibacter sinensis (strain JDM601)</name>
    <name type="common">Mycobacterium sinense</name>
    <dbReference type="NCBI Taxonomy" id="875328"/>
    <lineage>
        <taxon>Bacteria</taxon>
        <taxon>Bacillati</taxon>
        <taxon>Actinomycetota</taxon>
        <taxon>Actinomycetes</taxon>
        <taxon>Mycobacteriales</taxon>
        <taxon>Mycobacteriaceae</taxon>
        <taxon>Mycolicibacter</taxon>
    </lineage>
</organism>
<evidence type="ECO:0000256" key="1">
    <source>
        <dbReference type="SAM" id="MobiDB-lite"/>
    </source>
</evidence>
<proteinExistence type="predicted"/>
<dbReference type="AlphaFoldDB" id="A0A1A2XP31"/>
<dbReference type="OrthoDB" id="4764389at2"/>
<feature type="compositionally biased region" description="Basic residues" evidence="1">
    <location>
        <begin position="60"/>
        <end position="71"/>
    </location>
</feature>
<evidence type="ECO:0000256" key="2">
    <source>
        <dbReference type="SAM" id="Phobius"/>
    </source>
</evidence>